<feature type="transmembrane region" description="Helical" evidence="9">
    <location>
        <begin position="895"/>
        <end position="915"/>
    </location>
</feature>
<feature type="transmembrane region" description="Helical" evidence="9">
    <location>
        <begin position="539"/>
        <end position="556"/>
    </location>
</feature>
<feature type="transmembrane region" description="Helical" evidence="9">
    <location>
        <begin position="438"/>
        <end position="458"/>
    </location>
</feature>
<evidence type="ECO:0000256" key="9">
    <source>
        <dbReference type="RuleBase" id="RU364070"/>
    </source>
</evidence>
<dbReference type="EMBL" id="VJMF01000091">
    <property type="protein sequence ID" value="TRL27088.1"/>
    <property type="molecule type" value="Genomic_DNA"/>
</dbReference>
<dbReference type="SUPFAM" id="SSF82693">
    <property type="entry name" value="Multidrug efflux transporter AcrB pore domain, PN1, PN2, PC1 and PC2 subdomains"/>
    <property type="match status" value="4"/>
</dbReference>
<dbReference type="Pfam" id="PF00873">
    <property type="entry name" value="ACR_tran"/>
    <property type="match status" value="1"/>
</dbReference>
<dbReference type="InterPro" id="IPR001036">
    <property type="entry name" value="Acrflvin-R"/>
</dbReference>
<dbReference type="SUPFAM" id="SSF82866">
    <property type="entry name" value="Multidrug efflux transporter AcrB transmembrane domain"/>
    <property type="match status" value="2"/>
</dbReference>
<evidence type="ECO:0000256" key="4">
    <source>
        <dbReference type="ARBA" id="ARBA00022475"/>
    </source>
</evidence>
<dbReference type="SUPFAM" id="SSF82714">
    <property type="entry name" value="Multidrug efflux transporter AcrB TolC docking domain, DN and DC subdomains"/>
    <property type="match status" value="2"/>
</dbReference>
<feature type="transmembrane region" description="Helical" evidence="9">
    <location>
        <begin position="340"/>
        <end position="359"/>
    </location>
</feature>
<evidence type="ECO:0000313" key="10">
    <source>
        <dbReference type="EMBL" id="TRL27088.1"/>
    </source>
</evidence>
<keyword evidence="8 9" id="KW-0472">Membrane</keyword>
<dbReference type="PRINTS" id="PR00702">
    <property type="entry name" value="ACRIFLAVINRP"/>
</dbReference>
<dbReference type="RefSeq" id="WP_142864345.1">
    <property type="nucleotide sequence ID" value="NZ_VJMF01000091.1"/>
</dbReference>
<dbReference type="PANTHER" id="PTHR32063:SF13">
    <property type="entry name" value="MULTIDRUG EFFLUX PUMP SUBUNIT ACRB-RELATED"/>
    <property type="match status" value="1"/>
</dbReference>
<dbReference type="AlphaFoldDB" id="A0A549SE42"/>
<evidence type="ECO:0000256" key="5">
    <source>
        <dbReference type="ARBA" id="ARBA00022519"/>
    </source>
</evidence>
<protein>
    <recommendedName>
        <fullName evidence="9">Efflux pump membrane transporter</fullName>
    </recommendedName>
</protein>
<dbReference type="GO" id="GO:0042910">
    <property type="term" value="F:xenobiotic transmembrane transporter activity"/>
    <property type="evidence" value="ECO:0007669"/>
    <property type="project" value="TreeGrafter"/>
</dbReference>
<dbReference type="FunFam" id="3.30.2090.10:FF:000002">
    <property type="entry name" value="Efflux pump membrane transporter"/>
    <property type="match status" value="1"/>
</dbReference>
<dbReference type="FunFam" id="3.30.70.1430:FF:000001">
    <property type="entry name" value="Efflux pump membrane transporter"/>
    <property type="match status" value="1"/>
</dbReference>
<gene>
    <name evidence="10" type="ORF">FM996_19075</name>
</gene>
<comment type="subcellular location">
    <subcellularLocation>
        <location evidence="1 9">Cell inner membrane</location>
        <topology evidence="1 9">Multi-pass membrane protein</topology>
    </subcellularLocation>
</comment>
<dbReference type="Gene3D" id="3.30.70.1430">
    <property type="entry name" value="Multidrug efflux transporter AcrB pore domain"/>
    <property type="match status" value="2"/>
</dbReference>
<reference evidence="10 11" key="1">
    <citation type="submission" date="2019-07" db="EMBL/GenBank/DDBJ databases">
        <title>Ln-dependent methylotrophs.</title>
        <authorList>
            <person name="Tani A."/>
        </authorList>
    </citation>
    <scope>NUCLEOTIDE SEQUENCE [LARGE SCALE GENOMIC DNA]</scope>
    <source>
        <strain evidence="10 11">SM89A</strain>
    </source>
</reference>
<feature type="transmembrane region" description="Helical" evidence="9">
    <location>
        <begin position="870"/>
        <end position="888"/>
    </location>
</feature>
<dbReference type="InterPro" id="IPR004764">
    <property type="entry name" value="MdtF-like"/>
</dbReference>
<dbReference type="NCBIfam" id="NF000282">
    <property type="entry name" value="RND_permease_1"/>
    <property type="match status" value="1"/>
</dbReference>
<evidence type="ECO:0000256" key="1">
    <source>
        <dbReference type="ARBA" id="ARBA00004429"/>
    </source>
</evidence>
<keyword evidence="6 9" id="KW-0812">Transmembrane</keyword>
<comment type="similarity">
    <text evidence="2 9">Belongs to the resistance-nodulation-cell division (RND) (TC 2.A.6) family.</text>
</comment>
<dbReference type="Gene3D" id="3.30.70.1320">
    <property type="entry name" value="Multidrug efflux transporter AcrB pore domain like"/>
    <property type="match status" value="1"/>
</dbReference>
<feature type="transmembrane region" description="Helical" evidence="9">
    <location>
        <begin position="998"/>
        <end position="1022"/>
    </location>
</feature>
<dbReference type="Gene3D" id="3.30.70.1440">
    <property type="entry name" value="Multidrug efflux transporter AcrB pore domain"/>
    <property type="match status" value="1"/>
</dbReference>
<keyword evidence="7 9" id="KW-1133">Transmembrane helix</keyword>
<keyword evidence="3 9" id="KW-0813">Transport</keyword>
<dbReference type="FunFam" id="1.20.1640.10:FF:000001">
    <property type="entry name" value="Efflux pump membrane transporter"/>
    <property type="match status" value="1"/>
</dbReference>
<keyword evidence="4" id="KW-1003">Cell membrane</keyword>
<feature type="transmembrane region" description="Helical" evidence="9">
    <location>
        <begin position="921"/>
        <end position="946"/>
    </location>
</feature>
<dbReference type="Gene3D" id="3.30.2090.10">
    <property type="entry name" value="Multidrug efflux transporter AcrB TolC docking domain, DN and DC subdomains"/>
    <property type="match status" value="2"/>
</dbReference>
<comment type="caution">
    <text evidence="10">The sequence shown here is derived from an EMBL/GenBank/DDBJ whole genome shotgun (WGS) entry which is preliminary data.</text>
</comment>
<keyword evidence="5 9" id="KW-0997">Cell inner membrane</keyword>
<dbReference type="PANTHER" id="PTHR32063">
    <property type="match status" value="1"/>
</dbReference>
<feature type="transmembrane region" description="Helical" evidence="9">
    <location>
        <begin position="470"/>
        <end position="497"/>
    </location>
</feature>
<feature type="transmembrane region" description="Helical" evidence="9">
    <location>
        <begin position="366"/>
        <end position="390"/>
    </location>
</feature>
<accession>A0A549SE42</accession>
<organism evidence="10 11">
    <name type="scientific">Methylosinus sporium</name>
    <dbReference type="NCBI Taxonomy" id="428"/>
    <lineage>
        <taxon>Bacteria</taxon>
        <taxon>Pseudomonadati</taxon>
        <taxon>Pseudomonadota</taxon>
        <taxon>Alphaproteobacteria</taxon>
        <taxon>Hyphomicrobiales</taxon>
        <taxon>Methylocystaceae</taxon>
        <taxon>Methylosinus</taxon>
    </lineage>
</organism>
<evidence type="ECO:0000313" key="11">
    <source>
        <dbReference type="Proteomes" id="UP000316781"/>
    </source>
</evidence>
<evidence type="ECO:0000256" key="8">
    <source>
        <dbReference type="ARBA" id="ARBA00023136"/>
    </source>
</evidence>
<dbReference type="NCBIfam" id="TIGR00915">
    <property type="entry name" value="2A0602"/>
    <property type="match status" value="1"/>
</dbReference>
<feature type="transmembrane region" description="Helical" evidence="9">
    <location>
        <begin position="967"/>
        <end position="986"/>
    </location>
</feature>
<dbReference type="Gene3D" id="1.20.1640.10">
    <property type="entry name" value="Multidrug efflux transporter AcrB transmembrane domain"/>
    <property type="match status" value="2"/>
</dbReference>
<proteinExistence type="inferred from homology"/>
<comment type="caution">
    <text evidence="9">Lacks conserved residue(s) required for the propagation of feature annotation.</text>
</comment>
<dbReference type="Proteomes" id="UP000316781">
    <property type="component" value="Unassembled WGS sequence"/>
</dbReference>
<name>A0A549SE42_METSR</name>
<evidence type="ECO:0000256" key="2">
    <source>
        <dbReference type="ARBA" id="ARBA00010942"/>
    </source>
</evidence>
<evidence type="ECO:0000256" key="6">
    <source>
        <dbReference type="ARBA" id="ARBA00022692"/>
    </source>
</evidence>
<feature type="transmembrane region" description="Helical" evidence="9">
    <location>
        <begin position="396"/>
        <end position="417"/>
    </location>
</feature>
<evidence type="ECO:0000256" key="3">
    <source>
        <dbReference type="ARBA" id="ARBA00022448"/>
    </source>
</evidence>
<dbReference type="FunFam" id="3.30.70.1430:FF:000002">
    <property type="entry name" value="Efflux pump membrane transporter"/>
    <property type="match status" value="1"/>
</dbReference>
<dbReference type="GO" id="GO:0005886">
    <property type="term" value="C:plasma membrane"/>
    <property type="evidence" value="ECO:0007669"/>
    <property type="project" value="UniProtKB-SubCell"/>
</dbReference>
<dbReference type="GO" id="GO:0015562">
    <property type="term" value="F:efflux transmembrane transporter activity"/>
    <property type="evidence" value="ECO:0007669"/>
    <property type="project" value="InterPro"/>
</dbReference>
<dbReference type="InterPro" id="IPR027463">
    <property type="entry name" value="AcrB_DN_DC_subdom"/>
</dbReference>
<evidence type="ECO:0000256" key="7">
    <source>
        <dbReference type="ARBA" id="ARBA00022989"/>
    </source>
</evidence>
<sequence>MSAFFIVRPIFASVIAIVVMLGGLLALAGLPVSQYPEIAPPTIQITATYPGADARTVENSVTKIIEQGMTGLDHLDYMTSTSTSTGQADITLTFTNAANPDVAQMQVQNKLQLVTALLPTMVQSNGLTVTKSSSAFLMVVGFVSTDGRMTDTDLSDYVKSALNDTLKRVEGVGATQLFGAGYAMRIWLDPDRLAKYALNPSDVASAIQAQNAQVSAGQLGGLPARRGQQLNATVTAQSRLQTPEQFRNLIVKSAADGSLVRIGDVATVELGAEDYVSASTYNGAPATGLAINLATGANAVRTAAAVKAAIDRLAPTFPEGVKVVYPYDTTPFVKISIEQVTHTLIEAIALVFLVMLAFLHNIRATLIPTLAVPVVLLGTFGVLAVAGYSINTLTMFAMVLAIGLLVDDAIVVVENVERIMHEEGLSPREATIKSMSEITGALIGITTVLSAVFVPMAFFGGSVGVIYRQFSVTIVSAMALSVGVALILTPALCATLLRPPRPGAEKAGLFRWFDRNMERGADAYRDGAAAVLRRPRRGFAALAVMTIAAAVLFTRLPSSFLPQEDQGYLMVSVQLPVGATSDRTERALDRVTRYFLDQESKAVDGVMTVRGFAFSGLGQNVGMAFVGLRDFSEREASDLSAVAVTARATAALAAIRDAQVFVLAPPAIEGLGTSSGFDFYLEDMTGSGHEKLLAARDHLLADAARSRILNGVRPNGQDDTPQFAIDVYQEKASALGIDLATVNATLSTAWGGAYVNDFIDRGRVKKVFLQSAADFRMQPDDLDRWHVRTASGEMAPFSSFASGRWAFGSPRLERYNGSPAVQIQGEAGIGASSGDAMTEIDRLVAGLPPGFSHEWTSLSRQERLSGNQAIALYAISVIVVFLCLAALYESWTVPLAVMLCAPIGVLGALVAALMFGQANDVYFKVGLLTTIGLVAKNAILIVEFAIDHQKAGMDAIEATLLAARQRLRPIVMTSFAFILGVAPLAFASGAGSAAQNAIGVGVMGGMIAATALAIFFVPLLFVTTLSLSRPGKQELKFSGQPHGWR</sequence>
<dbReference type="FunFam" id="3.30.2090.10:FF:000001">
    <property type="entry name" value="Efflux pump membrane transporter"/>
    <property type="match status" value="1"/>
</dbReference>
<dbReference type="GO" id="GO:0009636">
    <property type="term" value="P:response to toxic substance"/>
    <property type="evidence" value="ECO:0007669"/>
    <property type="project" value="UniProtKB-ARBA"/>
</dbReference>